<protein>
    <submittedName>
        <fullName evidence="3">Fatty acid desaturase</fullName>
        <ecNumber evidence="3">1.14.19.-</ecNumber>
    </submittedName>
</protein>
<comment type="caution">
    <text evidence="3">The sequence shown here is derived from an EMBL/GenBank/DDBJ whole genome shotgun (WGS) entry which is preliminary data.</text>
</comment>
<evidence type="ECO:0000313" key="4">
    <source>
        <dbReference type="Proteomes" id="UP001595547"/>
    </source>
</evidence>
<dbReference type="PANTHER" id="PTHR12879">
    <property type="entry name" value="SPHINGOLIPID DELTA 4 DESATURASE/C-4 HYDROXYLASE PROTEIN DES2"/>
    <property type="match status" value="1"/>
</dbReference>
<feature type="transmembrane region" description="Helical" evidence="1">
    <location>
        <begin position="179"/>
        <end position="205"/>
    </location>
</feature>
<dbReference type="RefSeq" id="WP_380071741.1">
    <property type="nucleotide sequence ID" value="NZ_JBHRTO010000001.1"/>
</dbReference>
<keyword evidence="1" id="KW-1133">Transmembrane helix</keyword>
<evidence type="ECO:0000259" key="2">
    <source>
        <dbReference type="Pfam" id="PF00487"/>
    </source>
</evidence>
<dbReference type="Pfam" id="PF00487">
    <property type="entry name" value="FA_desaturase"/>
    <property type="match status" value="1"/>
</dbReference>
<keyword evidence="1" id="KW-0812">Transmembrane</keyword>
<evidence type="ECO:0000313" key="3">
    <source>
        <dbReference type="EMBL" id="MFC3180106.1"/>
    </source>
</evidence>
<feature type="transmembrane region" description="Helical" evidence="1">
    <location>
        <begin position="86"/>
        <end position="105"/>
    </location>
</feature>
<feature type="transmembrane region" description="Helical" evidence="1">
    <location>
        <begin position="25"/>
        <end position="44"/>
    </location>
</feature>
<proteinExistence type="predicted"/>
<gene>
    <name evidence="3" type="ORF">ACFOGH_03810</name>
</gene>
<keyword evidence="1" id="KW-0472">Membrane</keyword>
<dbReference type="InterPro" id="IPR005804">
    <property type="entry name" value="FA_desaturase_dom"/>
</dbReference>
<name>A0ABV7IUD4_9RHOB</name>
<organism evidence="3 4">
    <name type="scientific">Cypionkella sinensis</name>
    <dbReference type="NCBI Taxonomy" id="1756043"/>
    <lineage>
        <taxon>Bacteria</taxon>
        <taxon>Pseudomonadati</taxon>
        <taxon>Pseudomonadota</taxon>
        <taxon>Alphaproteobacteria</taxon>
        <taxon>Rhodobacterales</taxon>
        <taxon>Paracoccaceae</taxon>
        <taxon>Cypionkella</taxon>
    </lineage>
</organism>
<feature type="transmembrane region" description="Helical" evidence="1">
    <location>
        <begin position="50"/>
        <end position="66"/>
    </location>
</feature>
<reference evidence="4" key="1">
    <citation type="journal article" date="2019" name="Int. J. Syst. Evol. Microbiol.">
        <title>The Global Catalogue of Microorganisms (GCM) 10K type strain sequencing project: providing services to taxonomists for standard genome sequencing and annotation.</title>
        <authorList>
            <consortium name="The Broad Institute Genomics Platform"/>
            <consortium name="The Broad Institute Genome Sequencing Center for Infectious Disease"/>
            <person name="Wu L."/>
            <person name="Ma J."/>
        </authorList>
    </citation>
    <scope>NUCLEOTIDE SEQUENCE [LARGE SCALE GENOMIC DNA]</scope>
    <source>
        <strain evidence="4">KCTC 52039</strain>
    </source>
</reference>
<dbReference type="PANTHER" id="PTHR12879:SF8">
    <property type="entry name" value="SPHINGOLIPID DELTA(4)-DESATURASE DES1"/>
    <property type="match status" value="1"/>
</dbReference>
<accession>A0ABV7IUD4</accession>
<dbReference type="EMBL" id="JBHRTO010000001">
    <property type="protein sequence ID" value="MFC3180106.1"/>
    <property type="molecule type" value="Genomic_DNA"/>
</dbReference>
<dbReference type="EC" id="1.14.19.-" evidence="3"/>
<evidence type="ECO:0000256" key="1">
    <source>
        <dbReference type="SAM" id="Phobius"/>
    </source>
</evidence>
<sequence>MDHKSFVSNLDPNLRARLIARSDAAGLWHLAGHLGAILGVGALIAAAVPGWWVLLPVQGVLIVFLFTLEHEATHKTPFASERLNEVVGYFCGFALLLPFQWFRYFHLAHHRWTNLPGKDPELASEKPRGIGAWAWHVSGLPYWIAEARLIVDLARGRAEGEYLPASALPRIVAEARWMLAGYVLVLASLLVNPLLFWVWLLPVLLGQPALRLYLLAEHSDCPQVVNMFENTRTTFTTALMRFLAWNMPYHVEHHVYPAVPFHQLPALHRLMKDELRVTADGYAAFTKGYLARRM</sequence>
<dbReference type="Proteomes" id="UP001595547">
    <property type="component" value="Unassembled WGS sequence"/>
</dbReference>
<keyword evidence="4" id="KW-1185">Reference proteome</keyword>
<keyword evidence="3" id="KW-0560">Oxidoreductase</keyword>
<dbReference type="GO" id="GO:0016491">
    <property type="term" value="F:oxidoreductase activity"/>
    <property type="evidence" value="ECO:0007669"/>
    <property type="project" value="UniProtKB-KW"/>
</dbReference>
<feature type="domain" description="Fatty acid desaturase" evidence="2">
    <location>
        <begin position="49"/>
        <end position="276"/>
    </location>
</feature>